<evidence type="ECO:0000313" key="8">
    <source>
        <dbReference type="EMBL" id="RWX52019.1"/>
    </source>
</evidence>
<comment type="similarity">
    <text evidence="6">Belongs to the Mrp/NBP35 ATP-binding proteins family.</text>
</comment>
<evidence type="ECO:0000313" key="10">
    <source>
        <dbReference type="Proteomes" id="UP000288892"/>
    </source>
</evidence>
<comment type="function">
    <text evidence="6">Binds and transfers iron-sulfur (Fe-S) clusters to target apoproteins. Can hydrolyze ATP.</text>
</comment>
<evidence type="ECO:0000256" key="5">
    <source>
        <dbReference type="ARBA" id="ARBA00023014"/>
    </source>
</evidence>
<evidence type="ECO:0000256" key="6">
    <source>
        <dbReference type="HAMAP-Rule" id="MF_02040"/>
    </source>
</evidence>
<dbReference type="Gene3D" id="3.40.50.300">
    <property type="entry name" value="P-loop containing nucleotide triphosphate hydrolases"/>
    <property type="match status" value="1"/>
</dbReference>
<dbReference type="CDD" id="cd02037">
    <property type="entry name" value="Mrp_NBP35"/>
    <property type="match status" value="1"/>
</dbReference>
<keyword evidence="10" id="KW-1185">Reference proteome</keyword>
<keyword evidence="4 6" id="KW-0408">Iron</keyword>
<dbReference type="GO" id="GO:0016226">
    <property type="term" value="P:iron-sulfur cluster assembly"/>
    <property type="evidence" value="ECO:0007669"/>
    <property type="project" value="InterPro"/>
</dbReference>
<feature type="binding site" evidence="6">
    <location>
        <begin position="45"/>
        <end position="52"/>
    </location>
    <ligand>
        <name>ATP</name>
        <dbReference type="ChEBI" id="CHEBI:30616"/>
    </ligand>
</feature>
<dbReference type="HAMAP" id="MF_02040">
    <property type="entry name" value="Mrp_NBP35"/>
    <property type="match status" value="1"/>
</dbReference>
<dbReference type="Pfam" id="PF10609">
    <property type="entry name" value="ParA"/>
    <property type="match status" value="1"/>
</dbReference>
<dbReference type="Proteomes" id="UP000287615">
    <property type="component" value="Unassembled WGS sequence"/>
</dbReference>
<dbReference type="PANTHER" id="PTHR23264">
    <property type="entry name" value="NUCLEOTIDE-BINDING PROTEIN NBP35 YEAST -RELATED"/>
    <property type="match status" value="1"/>
</dbReference>
<dbReference type="InterPro" id="IPR000808">
    <property type="entry name" value="Mrp-like_CS"/>
</dbReference>
<accession>A0A444JG01</accession>
<dbReference type="InterPro" id="IPR033756">
    <property type="entry name" value="YlxH/NBP35"/>
</dbReference>
<keyword evidence="6" id="KW-0378">Hydrolase</keyword>
<dbReference type="InterPro" id="IPR019591">
    <property type="entry name" value="Mrp/NBP35_ATP-bd"/>
</dbReference>
<protein>
    <recommendedName>
        <fullName evidence="6">Iron-sulfur cluster carrier protein</fullName>
    </recommendedName>
</protein>
<dbReference type="AlphaFoldDB" id="A0A444JG01"/>
<dbReference type="GO" id="GO:0005829">
    <property type="term" value="C:cytosol"/>
    <property type="evidence" value="ECO:0007669"/>
    <property type="project" value="TreeGrafter"/>
</dbReference>
<sequence length="325" mass="34557">MSSCGSCESEDHSTCHSADAQIAQQDIAITRSLGKIRHKILVMSGKGGVGKSTVAVNLALGLAKKGHKVGLMDVDLHGPDVCRMLDLNEPLELRQSAHSLIPPLIYNENVKVVSLEYMMKDRDEAIIWRGPLKIQAIRQFVADMDWGELDYLVIDAPPGTGDEPLSVAQTVPNVQAVVVTTPQAVALADVRKSINFCKTVEMPIIGVVENMSGFVCPHCEETVDIFSSGGGEKTARDFELPFLGRVPMDPRVVVGGDSGKPYLSSDENSPAVQAFAAVVEAVERRLPINKSAEGLKIATGLQNAAVSTGGCACGDGGCNPDKCDC</sequence>
<evidence type="ECO:0000256" key="1">
    <source>
        <dbReference type="ARBA" id="ARBA00022723"/>
    </source>
</evidence>
<evidence type="ECO:0000256" key="4">
    <source>
        <dbReference type="ARBA" id="ARBA00023004"/>
    </source>
</evidence>
<evidence type="ECO:0000256" key="3">
    <source>
        <dbReference type="ARBA" id="ARBA00022840"/>
    </source>
</evidence>
<keyword evidence="2 6" id="KW-0547">Nucleotide-binding</keyword>
<keyword evidence="3 6" id="KW-0067">ATP-binding</keyword>
<keyword evidence="5 6" id="KW-0411">Iron-sulfur</keyword>
<comment type="caution">
    <text evidence="8">The sequence shown here is derived from an EMBL/GenBank/DDBJ whole genome shotgun (WGS) entry which is preliminary data.</text>
</comment>
<dbReference type="GO" id="GO:0140663">
    <property type="term" value="F:ATP-dependent FeS chaperone activity"/>
    <property type="evidence" value="ECO:0007669"/>
    <property type="project" value="InterPro"/>
</dbReference>
<dbReference type="PANTHER" id="PTHR23264:SF19">
    <property type="entry name" value="CYTOSOLIC FE-S CLUSTER ASSEMBLY FACTOR NUBP2"/>
    <property type="match status" value="1"/>
</dbReference>
<dbReference type="SUPFAM" id="SSF52540">
    <property type="entry name" value="P-loop containing nucleoside triphosphate hydrolases"/>
    <property type="match status" value="1"/>
</dbReference>
<evidence type="ECO:0000313" key="9">
    <source>
        <dbReference type="Proteomes" id="UP000287615"/>
    </source>
</evidence>
<keyword evidence="1 6" id="KW-0479">Metal-binding</keyword>
<dbReference type="FunFam" id="3.40.50.300:FF:001119">
    <property type="entry name" value="Iron-sulfur cluster carrier protein"/>
    <property type="match status" value="1"/>
</dbReference>
<dbReference type="GO" id="GO:0005524">
    <property type="term" value="F:ATP binding"/>
    <property type="evidence" value="ECO:0007669"/>
    <property type="project" value="UniProtKB-UniRule"/>
</dbReference>
<evidence type="ECO:0000256" key="2">
    <source>
        <dbReference type="ARBA" id="ARBA00022741"/>
    </source>
</evidence>
<proteinExistence type="inferred from homology"/>
<reference evidence="9 10" key="1">
    <citation type="submission" date="2017-01" db="EMBL/GenBank/DDBJ databases">
        <title>The cable genome- insights into the physiology and evolution of filamentous bacteria capable of sulfide oxidation via long distance electron transfer.</title>
        <authorList>
            <person name="Schreiber L."/>
            <person name="Bjerg J.T."/>
            <person name="Boggild A."/>
            <person name="Van De Vossenberg J."/>
            <person name="Meysman F."/>
            <person name="Nielsen L.P."/>
            <person name="Schramm A."/>
            <person name="Kjeldsen K.U."/>
        </authorList>
    </citation>
    <scope>NUCLEOTIDE SEQUENCE [LARGE SCALE GENOMIC DNA]</scope>
    <source>
        <strain evidence="7">A3</strain>
        <strain evidence="8">A5</strain>
    </source>
</reference>
<organism evidence="8 10">
    <name type="scientific">Candidatus Electrothrix marina</name>
    <dbReference type="NCBI Taxonomy" id="1859130"/>
    <lineage>
        <taxon>Bacteria</taxon>
        <taxon>Pseudomonadati</taxon>
        <taxon>Thermodesulfobacteriota</taxon>
        <taxon>Desulfobulbia</taxon>
        <taxon>Desulfobulbales</taxon>
        <taxon>Desulfobulbaceae</taxon>
        <taxon>Candidatus Electrothrix</taxon>
    </lineage>
</organism>
<dbReference type="GO" id="GO:0051536">
    <property type="term" value="F:iron-sulfur cluster binding"/>
    <property type="evidence" value="ECO:0007669"/>
    <property type="project" value="UniProtKB-UniRule"/>
</dbReference>
<dbReference type="EMBL" id="MTKS01000050">
    <property type="protein sequence ID" value="RWX52019.1"/>
    <property type="molecule type" value="Genomic_DNA"/>
</dbReference>
<gene>
    <name evidence="7" type="ORF">VU00_11122</name>
    <name evidence="8" type="ORF">VU01_10507</name>
</gene>
<comment type="subunit">
    <text evidence="6">Homodimer.</text>
</comment>
<dbReference type="GO" id="GO:0016887">
    <property type="term" value="F:ATP hydrolysis activity"/>
    <property type="evidence" value="ECO:0007669"/>
    <property type="project" value="UniProtKB-UniRule"/>
</dbReference>
<dbReference type="EMBL" id="MTKR01000112">
    <property type="protein sequence ID" value="RWX50259.1"/>
    <property type="molecule type" value="Genomic_DNA"/>
</dbReference>
<dbReference type="Proteomes" id="UP000288892">
    <property type="component" value="Unassembled WGS sequence"/>
</dbReference>
<dbReference type="PROSITE" id="PS01215">
    <property type="entry name" value="MRP"/>
    <property type="match status" value="1"/>
</dbReference>
<evidence type="ECO:0000313" key="7">
    <source>
        <dbReference type="EMBL" id="RWX50259.1"/>
    </source>
</evidence>
<dbReference type="InterPro" id="IPR027417">
    <property type="entry name" value="P-loop_NTPase"/>
</dbReference>
<dbReference type="GO" id="GO:0046872">
    <property type="term" value="F:metal ion binding"/>
    <property type="evidence" value="ECO:0007669"/>
    <property type="project" value="UniProtKB-KW"/>
</dbReference>
<name>A0A444JG01_9BACT</name>